<sequence length="135" mass="14803">MRRLLSSEHFSVDGTLIEAWASMKSFKPKDPPEGGTPSEGGRNAAADFKGQKRSNETHRSTTDPDAMLYRKGPGMEARLRYIGHGLMENRSGLIVDARLTRVSGEASAELQDDSSLEFELSFDNGDDATLTARRA</sequence>
<gene>
    <name evidence="2" type="ORF">GCM10011611_49880</name>
</gene>
<organism evidence="2 3">
    <name type="scientific">Aliidongia dinghuensis</name>
    <dbReference type="NCBI Taxonomy" id="1867774"/>
    <lineage>
        <taxon>Bacteria</taxon>
        <taxon>Pseudomonadati</taxon>
        <taxon>Pseudomonadota</taxon>
        <taxon>Alphaproteobacteria</taxon>
        <taxon>Rhodospirillales</taxon>
        <taxon>Dongiaceae</taxon>
        <taxon>Aliidongia</taxon>
    </lineage>
</organism>
<comment type="caution">
    <text evidence="2">The sequence shown here is derived from an EMBL/GenBank/DDBJ whole genome shotgun (WGS) entry which is preliminary data.</text>
</comment>
<dbReference type="Proteomes" id="UP000646365">
    <property type="component" value="Unassembled WGS sequence"/>
</dbReference>
<dbReference type="PANTHER" id="PTHR35604">
    <property type="entry name" value="TRANSPOSASE INSH FOR INSERTION SEQUENCE ELEMENT IS5A-RELATED"/>
    <property type="match status" value="1"/>
</dbReference>
<evidence type="ECO:0000313" key="2">
    <source>
        <dbReference type="EMBL" id="GGF37382.1"/>
    </source>
</evidence>
<dbReference type="EMBL" id="BMJQ01000015">
    <property type="protein sequence ID" value="GGF37382.1"/>
    <property type="molecule type" value="Genomic_DNA"/>
</dbReference>
<feature type="region of interest" description="Disordered" evidence="1">
    <location>
        <begin position="23"/>
        <end position="70"/>
    </location>
</feature>
<evidence type="ECO:0000313" key="3">
    <source>
        <dbReference type="Proteomes" id="UP000646365"/>
    </source>
</evidence>
<reference evidence="2" key="2">
    <citation type="submission" date="2020-09" db="EMBL/GenBank/DDBJ databases">
        <authorList>
            <person name="Sun Q."/>
            <person name="Zhou Y."/>
        </authorList>
    </citation>
    <scope>NUCLEOTIDE SEQUENCE</scope>
    <source>
        <strain evidence="2">CGMCC 1.15725</strain>
    </source>
</reference>
<reference evidence="2" key="1">
    <citation type="journal article" date="2014" name="Int. J. Syst. Evol. Microbiol.">
        <title>Complete genome sequence of Corynebacterium casei LMG S-19264T (=DSM 44701T), isolated from a smear-ripened cheese.</title>
        <authorList>
            <consortium name="US DOE Joint Genome Institute (JGI-PGF)"/>
            <person name="Walter F."/>
            <person name="Albersmeier A."/>
            <person name="Kalinowski J."/>
            <person name="Ruckert C."/>
        </authorList>
    </citation>
    <scope>NUCLEOTIDE SEQUENCE</scope>
    <source>
        <strain evidence="2">CGMCC 1.15725</strain>
    </source>
</reference>
<protein>
    <submittedName>
        <fullName evidence="2">Uncharacterized protein</fullName>
    </submittedName>
</protein>
<dbReference type="AlphaFoldDB" id="A0A8J2YXQ8"/>
<keyword evidence="3" id="KW-1185">Reference proteome</keyword>
<proteinExistence type="predicted"/>
<name>A0A8J2YXQ8_9PROT</name>
<accession>A0A8J2YXQ8</accession>
<dbReference type="PANTHER" id="PTHR35604:SF2">
    <property type="entry name" value="TRANSPOSASE INSH FOR INSERTION SEQUENCE ELEMENT IS5A-RELATED"/>
    <property type="match status" value="1"/>
</dbReference>
<feature type="compositionally biased region" description="Basic and acidic residues" evidence="1">
    <location>
        <begin position="49"/>
        <end position="62"/>
    </location>
</feature>
<evidence type="ECO:0000256" key="1">
    <source>
        <dbReference type="SAM" id="MobiDB-lite"/>
    </source>
</evidence>